<reference evidence="1 2" key="2">
    <citation type="submission" date="2018-03" db="EMBL/GenBank/DDBJ databases">
        <title>Draft genome of Pseudomonas putida strain KT-27.</title>
        <authorList>
            <person name="Yoshizawa S."/>
            <person name="Khan N.H."/>
            <person name="Nishimura M."/>
            <person name="Chiura H.X."/>
            <person name="Ogura Y."/>
            <person name="Hayashi T."/>
            <person name="Kogure K."/>
        </authorList>
    </citation>
    <scope>NUCLEOTIDE SEQUENCE [LARGE SCALE GENOMIC DNA]</scope>
    <source>
        <strain evidence="1 2">KT-27</strain>
    </source>
</reference>
<proteinExistence type="predicted"/>
<name>A0A2S3W9U7_PSEPU</name>
<dbReference type="Gene3D" id="3.40.50.1240">
    <property type="entry name" value="Phosphoglycerate mutase-like"/>
    <property type="match status" value="1"/>
</dbReference>
<dbReference type="InterPro" id="IPR029033">
    <property type="entry name" value="His_PPase_superfam"/>
</dbReference>
<sequence length="185" mass="19590">MEQQIILMRHGQPQLAVTGRVALGDMRGWIEDYDRSVITQDPAPAASVQLATGSQVVVCSSAPRALSSAQALGVEPAVVDAVFCEAQLPGGRGRLAKLSPFTWAAVLRVLWLCGYSAGVESAKAAGARADDGARRLQSMAEGGPVLLVGHGIMNRFIGKRLRAAGWVRQASGDSGYWSAVVYRRS</sequence>
<dbReference type="EMBL" id="MIND01000018">
    <property type="protein sequence ID" value="POF87716.1"/>
    <property type="molecule type" value="Genomic_DNA"/>
</dbReference>
<dbReference type="RefSeq" id="WP_103436027.1">
    <property type="nucleotide sequence ID" value="NZ_MIND01000018.1"/>
</dbReference>
<dbReference type="InterPro" id="IPR013078">
    <property type="entry name" value="His_Pase_superF_clade-1"/>
</dbReference>
<protein>
    <submittedName>
        <fullName evidence="1">Phosphoglycerate mutase</fullName>
    </submittedName>
</protein>
<dbReference type="SUPFAM" id="SSF53254">
    <property type="entry name" value="Phosphoglycerate mutase-like"/>
    <property type="match status" value="1"/>
</dbReference>
<organism evidence="1 2">
    <name type="scientific">Pseudomonas putida</name>
    <name type="common">Arthrobacter siderocapsulatus</name>
    <dbReference type="NCBI Taxonomy" id="303"/>
    <lineage>
        <taxon>Bacteria</taxon>
        <taxon>Pseudomonadati</taxon>
        <taxon>Pseudomonadota</taxon>
        <taxon>Gammaproteobacteria</taxon>
        <taxon>Pseudomonadales</taxon>
        <taxon>Pseudomonadaceae</taxon>
        <taxon>Pseudomonas</taxon>
    </lineage>
</organism>
<dbReference type="Proteomes" id="UP000237194">
    <property type="component" value="Unassembled WGS sequence"/>
</dbReference>
<accession>A0A2S3W9U7</accession>
<dbReference type="Pfam" id="PF00300">
    <property type="entry name" value="His_Phos_1"/>
    <property type="match status" value="1"/>
</dbReference>
<dbReference type="AlphaFoldDB" id="A0A2S3W9U7"/>
<reference evidence="1 2" key="1">
    <citation type="submission" date="2016-08" db="EMBL/GenBank/DDBJ databases">
        <authorList>
            <person name="Seilhamer J.J."/>
        </authorList>
    </citation>
    <scope>NUCLEOTIDE SEQUENCE [LARGE SCALE GENOMIC DNA]</scope>
    <source>
        <strain evidence="1 2">KT-27</strain>
    </source>
</reference>
<gene>
    <name evidence="1" type="ORF">BGP80_06955</name>
</gene>
<evidence type="ECO:0000313" key="2">
    <source>
        <dbReference type="Proteomes" id="UP000237194"/>
    </source>
</evidence>
<evidence type="ECO:0000313" key="1">
    <source>
        <dbReference type="EMBL" id="POF87716.1"/>
    </source>
</evidence>
<comment type="caution">
    <text evidence="1">The sequence shown here is derived from an EMBL/GenBank/DDBJ whole genome shotgun (WGS) entry which is preliminary data.</text>
</comment>